<gene>
    <name evidence="1" type="ORF">LCGC14_3085600</name>
</gene>
<sequence length="75" mass="7300">LTLPTAAEAGDGAEITIIKVIDNALALTIAAAAGDTALGVTVGGVNAAQTIVNSSWVVVSDGVLAWTVVGGQIQV</sequence>
<reference evidence="1" key="1">
    <citation type="journal article" date="2015" name="Nature">
        <title>Complex archaea that bridge the gap between prokaryotes and eukaryotes.</title>
        <authorList>
            <person name="Spang A."/>
            <person name="Saw J.H."/>
            <person name="Jorgensen S.L."/>
            <person name="Zaremba-Niedzwiedzka K."/>
            <person name="Martijn J."/>
            <person name="Lind A.E."/>
            <person name="van Eijk R."/>
            <person name="Schleper C."/>
            <person name="Guy L."/>
            <person name="Ettema T.J."/>
        </authorList>
    </citation>
    <scope>NUCLEOTIDE SEQUENCE</scope>
</reference>
<dbReference type="EMBL" id="LAZR01066038">
    <property type="protein sequence ID" value="KKK54352.1"/>
    <property type="molecule type" value="Genomic_DNA"/>
</dbReference>
<protein>
    <submittedName>
        <fullName evidence="1">Uncharacterized protein</fullName>
    </submittedName>
</protein>
<name>A0A0F8WC04_9ZZZZ</name>
<dbReference type="AlphaFoldDB" id="A0A0F8WC04"/>
<proteinExistence type="predicted"/>
<organism evidence="1">
    <name type="scientific">marine sediment metagenome</name>
    <dbReference type="NCBI Taxonomy" id="412755"/>
    <lineage>
        <taxon>unclassified sequences</taxon>
        <taxon>metagenomes</taxon>
        <taxon>ecological metagenomes</taxon>
    </lineage>
</organism>
<feature type="non-terminal residue" evidence="1">
    <location>
        <position position="1"/>
    </location>
</feature>
<accession>A0A0F8WC04</accession>
<comment type="caution">
    <text evidence="1">The sequence shown here is derived from an EMBL/GenBank/DDBJ whole genome shotgun (WGS) entry which is preliminary data.</text>
</comment>
<evidence type="ECO:0000313" key="1">
    <source>
        <dbReference type="EMBL" id="KKK54352.1"/>
    </source>
</evidence>